<dbReference type="AlphaFoldDB" id="A0A024GBQ7"/>
<reference evidence="1 2" key="1">
    <citation type="submission" date="2012-05" db="EMBL/GenBank/DDBJ databases">
        <title>Recombination and specialization in a pathogen metapopulation.</title>
        <authorList>
            <person name="Gardiner A."/>
            <person name="Kemen E."/>
            <person name="Schultz-Larsen T."/>
            <person name="MacLean D."/>
            <person name="Van Oosterhout C."/>
            <person name="Jones J.D.G."/>
        </authorList>
    </citation>
    <scope>NUCLEOTIDE SEQUENCE [LARGE SCALE GENOMIC DNA]</scope>
    <source>
        <strain evidence="1 2">Ac Nc2</strain>
    </source>
</reference>
<evidence type="ECO:0000313" key="2">
    <source>
        <dbReference type="Proteomes" id="UP000053237"/>
    </source>
</evidence>
<evidence type="ECO:0000313" key="1">
    <source>
        <dbReference type="EMBL" id="CCI43940.1"/>
    </source>
</evidence>
<sequence>MGAKKNSRSCGDLKACFHRVMETPMAHYQPETVALHASAMTKTIARGVREIHASKLMDKRVYSYHCKEKRINSSHLKYEKRRTCAFCQFAFHVVNLPHEISYNRILELYAQWNYSPKDEMLSAKYKPPRRYDVVRVCRMCASLLSAPITCPGTSQQMTTPEQLVKASNRFALPPLFSLEDDTTPRQIKANFASKSGCSSAQVAAATCSKFEGMGRKQVETHIDILLDGINQWLQKMHDQ</sequence>
<organism evidence="1 2">
    <name type="scientific">Albugo candida</name>
    <dbReference type="NCBI Taxonomy" id="65357"/>
    <lineage>
        <taxon>Eukaryota</taxon>
        <taxon>Sar</taxon>
        <taxon>Stramenopiles</taxon>
        <taxon>Oomycota</taxon>
        <taxon>Peronosporomycetes</taxon>
        <taxon>Albuginales</taxon>
        <taxon>Albuginaceae</taxon>
        <taxon>Albugo</taxon>
    </lineage>
</organism>
<comment type="caution">
    <text evidence="1">The sequence shown here is derived from an EMBL/GenBank/DDBJ whole genome shotgun (WGS) entry which is preliminary data.</text>
</comment>
<dbReference type="OrthoDB" id="72740at2759"/>
<accession>A0A024GBQ7</accession>
<protein>
    <submittedName>
        <fullName evidence="1">Uncharacterized protein</fullName>
    </submittedName>
</protein>
<dbReference type="InParanoid" id="A0A024GBQ7"/>
<keyword evidence="2" id="KW-1185">Reference proteome</keyword>
<gene>
    <name evidence="1" type="ORF">BN9_047240</name>
</gene>
<dbReference type="Proteomes" id="UP000053237">
    <property type="component" value="Unassembled WGS sequence"/>
</dbReference>
<proteinExistence type="predicted"/>
<dbReference type="EMBL" id="CAIX01000058">
    <property type="protein sequence ID" value="CCI43940.1"/>
    <property type="molecule type" value="Genomic_DNA"/>
</dbReference>
<name>A0A024GBQ7_9STRA</name>